<comment type="caution">
    <text evidence="1">The sequence shown here is derived from an EMBL/GenBank/DDBJ whole genome shotgun (WGS) entry which is preliminary data.</text>
</comment>
<name>A0ABQ1GV17_9GAMM</name>
<dbReference type="RefSeq" id="WP_188798012.1">
    <property type="nucleotide sequence ID" value="NZ_BMJA01000006.1"/>
</dbReference>
<reference evidence="2" key="1">
    <citation type="journal article" date="2019" name="Int. J. Syst. Evol. Microbiol.">
        <title>The Global Catalogue of Microorganisms (GCM) 10K type strain sequencing project: providing services to taxonomists for standard genome sequencing and annotation.</title>
        <authorList>
            <consortium name="The Broad Institute Genomics Platform"/>
            <consortium name="The Broad Institute Genome Sequencing Center for Infectious Disease"/>
            <person name="Wu L."/>
            <person name="Ma J."/>
        </authorList>
    </citation>
    <scope>NUCLEOTIDE SEQUENCE [LARGE SCALE GENOMIC DNA]</scope>
    <source>
        <strain evidence="2">CGMCC 1.15439</strain>
    </source>
</reference>
<gene>
    <name evidence="1" type="ORF">GCM10010981_44860</name>
</gene>
<accession>A0ABQ1GV17</accession>
<dbReference type="EMBL" id="BMJA01000006">
    <property type="protein sequence ID" value="GGA50530.1"/>
    <property type="molecule type" value="Genomic_DNA"/>
</dbReference>
<dbReference type="SUPFAM" id="SSF48576">
    <property type="entry name" value="Terpenoid synthases"/>
    <property type="match status" value="1"/>
</dbReference>
<dbReference type="Proteomes" id="UP000620046">
    <property type="component" value="Unassembled WGS sequence"/>
</dbReference>
<dbReference type="Gene3D" id="1.10.600.10">
    <property type="entry name" value="Farnesyl Diphosphate Synthase"/>
    <property type="match status" value="1"/>
</dbReference>
<evidence type="ECO:0000313" key="1">
    <source>
        <dbReference type="EMBL" id="GGA50530.1"/>
    </source>
</evidence>
<evidence type="ECO:0000313" key="2">
    <source>
        <dbReference type="Proteomes" id="UP000620046"/>
    </source>
</evidence>
<dbReference type="InterPro" id="IPR008949">
    <property type="entry name" value="Isoprenoid_synthase_dom_sf"/>
</dbReference>
<organism evidence="1 2">
    <name type="scientific">Dyella nitratireducens</name>
    <dbReference type="NCBI Taxonomy" id="1849580"/>
    <lineage>
        <taxon>Bacteria</taxon>
        <taxon>Pseudomonadati</taxon>
        <taxon>Pseudomonadota</taxon>
        <taxon>Gammaproteobacteria</taxon>
        <taxon>Lysobacterales</taxon>
        <taxon>Rhodanobacteraceae</taxon>
        <taxon>Dyella</taxon>
    </lineage>
</organism>
<sequence>MSVESLSTASAKIGSAQESGVMAPSFATLDTVCLERSNTDDLQKAVQRHLVYLHRYGLQKGGYVEQQRLAMLLASLARALFPLNKGAQLDIVVDALAWSIAWSEHCVSLRNRDRYTAEALIWQVVELTLQYAGAKPERDASPLAWAFMDLWKREAAGMSPYWQEHAVANWRRWLLCLVSDDHGSEALPGPYLPGHQAMDWFVLSDLIEGSLKFELPLGMREAAAIQTLLDMYADLNQWLSDISAAQAGDVCHTGANSVFWLQQIRDCSSEQAIREVLHLHVHLTERWCLRRARLSPLYAAMRLDVDQQLGVERYVAGLESLIAGYCAWQRPTRGRS</sequence>
<proteinExistence type="predicted"/>
<keyword evidence="2" id="KW-1185">Reference proteome</keyword>
<protein>
    <submittedName>
        <fullName evidence="1">Uncharacterized protein</fullName>
    </submittedName>
</protein>